<keyword evidence="4" id="KW-1185">Reference proteome</keyword>
<evidence type="ECO:0000313" key="4">
    <source>
        <dbReference type="Proteomes" id="UP000582231"/>
    </source>
</evidence>
<dbReference type="GO" id="GO:0016758">
    <property type="term" value="F:hexosyltransferase activity"/>
    <property type="evidence" value="ECO:0007669"/>
    <property type="project" value="UniProtKB-ARBA"/>
</dbReference>
<dbReference type="InterPro" id="IPR029044">
    <property type="entry name" value="Nucleotide-diphossugar_trans"/>
</dbReference>
<name>A0A852RSM9_9ACTN</name>
<proteinExistence type="predicted"/>
<comment type="caution">
    <text evidence="3">The sequence shown here is derived from an EMBL/GenBank/DDBJ whole genome shotgun (WGS) entry which is preliminary data.</text>
</comment>
<dbReference type="Gene3D" id="3.90.550.10">
    <property type="entry name" value="Spore Coat Polysaccharide Biosynthesis Protein SpsA, Chain A"/>
    <property type="match status" value="1"/>
</dbReference>
<keyword evidence="1" id="KW-0175">Coiled coil</keyword>
<evidence type="ECO:0000256" key="1">
    <source>
        <dbReference type="SAM" id="Coils"/>
    </source>
</evidence>
<dbReference type="InterPro" id="IPR001173">
    <property type="entry name" value="Glyco_trans_2-like"/>
</dbReference>
<dbReference type="AlphaFoldDB" id="A0A852RSM9"/>
<dbReference type="RefSeq" id="WP_179728424.1">
    <property type="nucleotide sequence ID" value="NZ_BAABEF010000001.1"/>
</dbReference>
<dbReference type="SUPFAM" id="SSF53448">
    <property type="entry name" value="Nucleotide-diphospho-sugar transferases"/>
    <property type="match status" value="1"/>
</dbReference>
<feature type="domain" description="Glycosyltransferase 2-like" evidence="2">
    <location>
        <begin position="15"/>
        <end position="145"/>
    </location>
</feature>
<dbReference type="EMBL" id="JACCBF010000001">
    <property type="protein sequence ID" value="NYD32216.1"/>
    <property type="molecule type" value="Genomic_DNA"/>
</dbReference>
<protein>
    <recommendedName>
        <fullName evidence="2">Glycosyltransferase 2-like domain-containing protein</fullName>
    </recommendedName>
</protein>
<gene>
    <name evidence="3" type="ORF">BJ958_003762</name>
</gene>
<dbReference type="PANTHER" id="PTHR22916">
    <property type="entry name" value="GLYCOSYLTRANSFERASE"/>
    <property type="match status" value="1"/>
</dbReference>
<dbReference type="PANTHER" id="PTHR22916:SF3">
    <property type="entry name" value="UDP-GLCNAC:BETAGAL BETA-1,3-N-ACETYLGLUCOSAMINYLTRANSFERASE-LIKE PROTEIN 1"/>
    <property type="match status" value="1"/>
</dbReference>
<dbReference type="Proteomes" id="UP000582231">
    <property type="component" value="Unassembled WGS sequence"/>
</dbReference>
<evidence type="ECO:0000259" key="2">
    <source>
        <dbReference type="Pfam" id="PF00535"/>
    </source>
</evidence>
<feature type="coiled-coil region" evidence="1">
    <location>
        <begin position="334"/>
        <end position="368"/>
    </location>
</feature>
<organism evidence="3 4">
    <name type="scientific">Nocardioides kongjuensis</name>
    <dbReference type="NCBI Taxonomy" id="349522"/>
    <lineage>
        <taxon>Bacteria</taxon>
        <taxon>Bacillati</taxon>
        <taxon>Actinomycetota</taxon>
        <taxon>Actinomycetes</taxon>
        <taxon>Propionibacteriales</taxon>
        <taxon>Nocardioidaceae</taxon>
        <taxon>Nocardioides</taxon>
    </lineage>
</organism>
<sequence>MTDTPGSTAARPRVSVVVITYNHERFIRHTLESIVSQQAGFPFEVIVADDASTDATPDIVREIAARHPGVVVPVLREANIGIHPNVVDAMNRATGEFVALCEGDDYWIDDRKLARQVALLDADPAATVCFHPVQVIWDDDSEEPSVFPAPERLADPSLVALVEDNFIQTNSVVYRRRDGYDDVPDVMPLDWYLHVLHAATGRILVDPEVMSVYRRHPGGVWSDSVTAPLQFWQKQAAGHAAAIEAAAALLTGIPDTAEPLAHHAGRILGSVTAADNEDPAVGLLRETVAAHPQWATLGIRGQSAARATDRAALVDAQELATALSRDVGILREVLERRTTKLRTHQARAKELQRRVRRLEAELAQATGGTARERVSRLLRRLGRRD</sequence>
<evidence type="ECO:0000313" key="3">
    <source>
        <dbReference type="EMBL" id="NYD32216.1"/>
    </source>
</evidence>
<dbReference type="Pfam" id="PF00535">
    <property type="entry name" value="Glycos_transf_2"/>
    <property type="match status" value="1"/>
</dbReference>
<reference evidence="3 4" key="1">
    <citation type="submission" date="2020-07" db="EMBL/GenBank/DDBJ databases">
        <title>Sequencing the genomes of 1000 actinobacteria strains.</title>
        <authorList>
            <person name="Klenk H.-P."/>
        </authorList>
    </citation>
    <scope>NUCLEOTIDE SEQUENCE [LARGE SCALE GENOMIC DNA]</scope>
    <source>
        <strain evidence="3 4">DSM 19082</strain>
    </source>
</reference>
<accession>A0A852RSM9</accession>